<evidence type="ECO:0000313" key="2">
    <source>
        <dbReference type="Proteomes" id="UP000304900"/>
    </source>
</evidence>
<reference evidence="1 2" key="1">
    <citation type="submission" date="2019-05" db="EMBL/GenBank/DDBJ databases">
        <title>Dyadobacter AR-3-8 sp. nov., isolated from arctic soil.</title>
        <authorList>
            <person name="Chaudhary D.K."/>
        </authorList>
    </citation>
    <scope>NUCLEOTIDE SEQUENCE [LARGE SCALE GENOMIC DNA]</scope>
    <source>
        <strain evidence="1 2">AR-3-8</strain>
    </source>
</reference>
<comment type="caution">
    <text evidence="1">The sequence shown here is derived from an EMBL/GenBank/DDBJ whole genome shotgun (WGS) entry which is preliminary data.</text>
</comment>
<dbReference type="RefSeq" id="WP_137338176.1">
    <property type="nucleotide sequence ID" value="NZ_SZVO01000001.1"/>
</dbReference>
<dbReference type="Proteomes" id="UP000304900">
    <property type="component" value="Unassembled WGS sequence"/>
</dbReference>
<keyword evidence="2" id="KW-1185">Reference proteome</keyword>
<dbReference type="AlphaFoldDB" id="A0A4U6DAK3"/>
<dbReference type="OrthoDB" id="1348500at2"/>
<accession>A0A4U6DAK3</accession>
<name>A0A4U6DAK3_9BACT</name>
<protein>
    <submittedName>
        <fullName evidence="1">DUF3299 domain-containing protein</fullName>
    </submittedName>
</protein>
<evidence type="ECO:0000313" key="1">
    <source>
        <dbReference type="EMBL" id="TKT93886.1"/>
    </source>
</evidence>
<dbReference type="EMBL" id="SZVO01000001">
    <property type="protein sequence ID" value="TKT93886.1"/>
    <property type="molecule type" value="Genomic_DNA"/>
</dbReference>
<organism evidence="1 2">
    <name type="scientific">Dyadobacter frigoris</name>
    <dbReference type="NCBI Taxonomy" id="2576211"/>
    <lineage>
        <taxon>Bacteria</taxon>
        <taxon>Pseudomonadati</taxon>
        <taxon>Bacteroidota</taxon>
        <taxon>Cytophagia</taxon>
        <taxon>Cytophagales</taxon>
        <taxon>Spirosomataceae</taxon>
        <taxon>Dyadobacter</taxon>
    </lineage>
</organism>
<sequence length="146" mass="16745">MKTATILFMFISGFLLSEPMNPMPITWKNLSDVQFTRRLNKEVSMYFLYPSFGQSVKVLQGKEIQIKGYIIPVDENENIYVVSAQPMAACFFCGGAGPESIMELQFKNKKQRFKTDEQRTVKGTLHLNPSDIEHLNYILKNVEVVN</sequence>
<dbReference type="Gene3D" id="2.40.50.870">
    <property type="entry name" value="Protein of unknown function (DUF3299)"/>
    <property type="match status" value="1"/>
</dbReference>
<proteinExistence type="predicted"/>
<gene>
    <name evidence="1" type="ORF">FDK13_01360</name>
</gene>